<proteinExistence type="predicted"/>
<feature type="region of interest" description="Disordered" evidence="2">
    <location>
        <begin position="1"/>
        <end position="24"/>
    </location>
</feature>
<dbReference type="RefSeq" id="WP_259082559.1">
    <property type="nucleotide sequence ID" value="NZ_JANTZN010000018.1"/>
</dbReference>
<protein>
    <submittedName>
        <fullName evidence="5">Transposase</fullName>
    </submittedName>
</protein>
<dbReference type="Pfam" id="PF01548">
    <property type="entry name" value="DEDD_Tnp_IS110"/>
    <property type="match status" value="1"/>
</dbReference>
<name>A0A9X2UB80_9BACT</name>
<dbReference type="PANTHER" id="PTHR33055">
    <property type="entry name" value="TRANSPOSASE FOR INSERTION SEQUENCE ELEMENT IS1111A"/>
    <property type="match status" value="1"/>
</dbReference>
<dbReference type="GO" id="GO:0003677">
    <property type="term" value="F:DNA binding"/>
    <property type="evidence" value="ECO:0007669"/>
    <property type="project" value="InterPro"/>
</dbReference>
<evidence type="ECO:0000259" key="3">
    <source>
        <dbReference type="Pfam" id="PF01548"/>
    </source>
</evidence>
<gene>
    <name evidence="5" type="ORF">GGP83_003249</name>
</gene>
<evidence type="ECO:0000256" key="2">
    <source>
        <dbReference type="SAM" id="MobiDB-lite"/>
    </source>
</evidence>
<keyword evidence="1" id="KW-0175">Coiled coil</keyword>
<dbReference type="InterPro" id="IPR047650">
    <property type="entry name" value="Transpos_IS110"/>
</dbReference>
<dbReference type="PANTHER" id="PTHR33055:SF3">
    <property type="entry name" value="PUTATIVE TRANSPOSASE FOR IS117-RELATED"/>
    <property type="match status" value="1"/>
</dbReference>
<feature type="coiled-coil region" evidence="1">
    <location>
        <begin position="82"/>
        <end position="116"/>
    </location>
</feature>
<dbReference type="InterPro" id="IPR003346">
    <property type="entry name" value="Transposase_20"/>
</dbReference>
<comment type="caution">
    <text evidence="5">The sequence shown here is derived from an EMBL/GenBank/DDBJ whole genome shotgun (WGS) entry which is preliminary data.</text>
</comment>
<dbReference type="AlphaFoldDB" id="A0A9X2UB80"/>
<dbReference type="GO" id="GO:0006313">
    <property type="term" value="P:DNA transposition"/>
    <property type="evidence" value="ECO:0007669"/>
    <property type="project" value="InterPro"/>
</dbReference>
<dbReference type="EMBL" id="JANUBB010000020">
    <property type="protein sequence ID" value="MCS3953274.1"/>
    <property type="molecule type" value="Genomic_DNA"/>
</dbReference>
<dbReference type="Proteomes" id="UP001155010">
    <property type="component" value="Unassembled WGS sequence"/>
</dbReference>
<accession>A0A9X2UB80</accession>
<dbReference type="InterPro" id="IPR002525">
    <property type="entry name" value="Transp_IS110-like_N"/>
</dbReference>
<evidence type="ECO:0000259" key="4">
    <source>
        <dbReference type="Pfam" id="PF02371"/>
    </source>
</evidence>
<reference evidence="5" key="1">
    <citation type="submission" date="2022-08" db="EMBL/GenBank/DDBJ databases">
        <title>Genomic Encyclopedia of Type Strains, Phase V (KMG-V): Genome sequencing to study the core and pangenomes of soil and plant-associated prokaryotes.</title>
        <authorList>
            <person name="Whitman W."/>
        </authorList>
    </citation>
    <scope>NUCLEOTIDE SEQUENCE</scope>
    <source>
        <strain evidence="5">SP2017</strain>
    </source>
</reference>
<feature type="domain" description="Transposase IS116/IS110/IS902 C-terminal" evidence="4">
    <location>
        <begin position="118"/>
        <end position="202"/>
    </location>
</feature>
<evidence type="ECO:0000313" key="5">
    <source>
        <dbReference type="EMBL" id="MCS3953274.1"/>
    </source>
</evidence>
<organism evidence="5 6">
    <name type="scientific">Salinibacter ruber</name>
    <dbReference type="NCBI Taxonomy" id="146919"/>
    <lineage>
        <taxon>Bacteria</taxon>
        <taxon>Pseudomonadati</taxon>
        <taxon>Rhodothermota</taxon>
        <taxon>Rhodothermia</taxon>
        <taxon>Rhodothermales</taxon>
        <taxon>Salinibacteraceae</taxon>
        <taxon>Salinibacter</taxon>
    </lineage>
</organism>
<dbReference type="NCBIfam" id="NF033542">
    <property type="entry name" value="transpos_IS110"/>
    <property type="match status" value="1"/>
</dbReference>
<sequence>MSVVNPRRIHGYADSQLQRTKTDPADAALIARFGTREEPQPWEPPAAAESRLQELTRAKQALQKEKTRPQNRLKEAGDETVRQTYRESLEEIDGKIEELEGEIQEQVEENQNLGGRVSLLRTIPGVGLQTAAIVVSEPRSLGRVESAREAAAYAGVVPSHHESGTSVRGRPRMSKVGNARLRRALYFPAMSALQCNSAVKAFGDRLKERGKKKMVVLGAAMRKLLHICYGVLKSGHAFDPSLDPGT</sequence>
<feature type="region of interest" description="Disordered" evidence="2">
    <location>
        <begin position="61"/>
        <end position="80"/>
    </location>
</feature>
<dbReference type="GO" id="GO:0004803">
    <property type="term" value="F:transposase activity"/>
    <property type="evidence" value="ECO:0007669"/>
    <property type="project" value="InterPro"/>
</dbReference>
<evidence type="ECO:0000313" key="6">
    <source>
        <dbReference type="Proteomes" id="UP001155010"/>
    </source>
</evidence>
<feature type="domain" description="Transposase IS110-like N-terminal" evidence="3">
    <location>
        <begin position="3"/>
        <end position="76"/>
    </location>
</feature>
<dbReference type="Pfam" id="PF02371">
    <property type="entry name" value="Transposase_20"/>
    <property type="match status" value="1"/>
</dbReference>
<evidence type="ECO:0000256" key="1">
    <source>
        <dbReference type="SAM" id="Coils"/>
    </source>
</evidence>